<sequence length="151" mass="16248">MPLVRYIDDITPTEKAMLTDRNWPLVSLLVFTCAAAEQPNSFTGEKGTKRRRSTTSTGPGGSLLIKVQTSRRLIPTTLIPSISSTSSPGRSLSTGPPERKSSVMDGDVKYCASVLTLEDLLYSERSVPTVGACTSFQAEAQIPGVLLQTNK</sequence>
<protein>
    <submittedName>
        <fullName evidence="2">Uncharacterized protein</fullName>
    </submittedName>
</protein>
<gene>
    <name evidence="2" type="ORF">EYF80_014111</name>
</gene>
<reference evidence="2 3" key="1">
    <citation type="submission" date="2019-03" db="EMBL/GenBank/DDBJ databases">
        <title>First draft genome of Liparis tanakae, snailfish: a comprehensive survey of snailfish specific genes.</title>
        <authorList>
            <person name="Kim W."/>
            <person name="Song I."/>
            <person name="Jeong J.-H."/>
            <person name="Kim D."/>
            <person name="Kim S."/>
            <person name="Ryu S."/>
            <person name="Song J.Y."/>
            <person name="Lee S.K."/>
        </authorList>
    </citation>
    <scope>NUCLEOTIDE SEQUENCE [LARGE SCALE GENOMIC DNA]</scope>
    <source>
        <tissue evidence="2">Muscle</tissue>
    </source>
</reference>
<evidence type="ECO:0000256" key="1">
    <source>
        <dbReference type="SAM" id="MobiDB-lite"/>
    </source>
</evidence>
<dbReference type="Proteomes" id="UP000314294">
    <property type="component" value="Unassembled WGS sequence"/>
</dbReference>
<comment type="caution">
    <text evidence="2">The sequence shown here is derived from an EMBL/GenBank/DDBJ whole genome shotgun (WGS) entry which is preliminary data.</text>
</comment>
<accession>A0A4Z2ICP4</accession>
<dbReference type="AlphaFoldDB" id="A0A4Z2ICP4"/>
<feature type="compositionally biased region" description="Low complexity" evidence="1">
    <location>
        <begin position="78"/>
        <end position="96"/>
    </location>
</feature>
<name>A0A4Z2ICP4_9TELE</name>
<keyword evidence="3" id="KW-1185">Reference proteome</keyword>
<organism evidence="2 3">
    <name type="scientific">Liparis tanakae</name>
    <name type="common">Tanaka's snailfish</name>
    <dbReference type="NCBI Taxonomy" id="230148"/>
    <lineage>
        <taxon>Eukaryota</taxon>
        <taxon>Metazoa</taxon>
        <taxon>Chordata</taxon>
        <taxon>Craniata</taxon>
        <taxon>Vertebrata</taxon>
        <taxon>Euteleostomi</taxon>
        <taxon>Actinopterygii</taxon>
        <taxon>Neopterygii</taxon>
        <taxon>Teleostei</taxon>
        <taxon>Neoteleostei</taxon>
        <taxon>Acanthomorphata</taxon>
        <taxon>Eupercaria</taxon>
        <taxon>Perciformes</taxon>
        <taxon>Cottioidei</taxon>
        <taxon>Cottales</taxon>
        <taxon>Liparidae</taxon>
        <taxon>Liparis</taxon>
    </lineage>
</organism>
<feature type="region of interest" description="Disordered" evidence="1">
    <location>
        <begin position="78"/>
        <end position="103"/>
    </location>
</feature>
<feature type="region of interest" description="Disordered" evidence="1">
    <location>
        <begin position="40"/>
        <end position="62"/>
    </location>
</feature>
<evidence type="ECO:0000313" key="3">
    <source>
        <dbReference type="Proteomes" id="UP000314294"/>
    </source>
</evidence>
<proteinExistence type="predicted"/>
<evidence type="ECO:0000313" key="2">
    <source>
        <dbReference type="EMBL" id="TNN75748.1"/>
    </source>
</evidence>
<dbReference type="EMBL" id="SRLO01000100">
    <property type="protein sequence ID" value="TNN75748.1"/>
    <property type="molecule type" value="Genomic_DNA"/>
</dbReference>